<sequence length="94" mass="10440" precursor="true">MPAEFYLSLYWWILLLSAFAAASVPALLKQFRPLLLLPSAIIWIAATVAMNSMYTPAAALTGGGLSLLWGLFLLLLSLFFSGLREMTKKRYRGL</sequence>
<gene>
    <name evidence="2" type="ordered locus">Cpha266_0905</name>
</gene>
<keyword evidence="1" id="KW-0472">Membrane</keyword>
<dbReference type="AlphaFoldDB" id="A1BEX6"/>
<dbReference type="Proteomes" id="UP000008701">
    <property type="component" value="Chromosome"/>
</dbReference>
<dbReference type="RefSeq" id="WP_011744780.1">
    <property type="nucleotide sequence ID" value="NC_008639.1"/>
</dbReference>
<dbReference type="EMBL" id="CP000492">
    <property type="protein sequence ID" value="ABL64953.1"/>
    <property type="molecule type" value="Genomic_DNA"/>
</dbReference>
<accession>A1BEX6</accession>
<feature type="transmembrane region" description="Helical" evidence="1">
    <location>
        <begin position="35"/>
        <end position="54"/>
    </location>
</feature>
<dbReference type="HOGENOM" id="CLU_185068_1_0_10"/>
<proteinExistence type="predicted"/>
<keyword evidence="3" id="KW-1185">Reference proteome</keyword>
<evidence type="ECO:0000256" key="1">
    <source>
        <dbReference type="SAM" id="Phobius"/>
    </source>
</evidence>
<evidence type="ECO:0000313" key="2">
    <source>
        <dbReference type="EMBL" id="ABL64953.1"/>
    </source>
</evidence>
<keyword evidence="1" id="KW-1133">Transmembrane helix</keyword>
<evidence type="ECO:0000313" key="3">
    <source>
        <dbReference type="Proteomes" id="UP000008701"/>
    </source>
</evidence>
<keyword evidence="1" id="KW-0812">Transmembrane</keyword>
<name>A1BEX6_CHLPD</name>
<organism evidence="2 3">
    <name type="scientific">Chlorobium phaeobacteroides (strain DSM 266 / SMG 266 / 2430)</name>
    <dbReference type="NCBI Taxonomy" id="290317"/>
    <lineage>
        <taxon>Bacteria</taxon>
        <taxon>Pseudomonadati</taxon>
        <taxon>Chlorobiota</taxon>
        <taxon>Chlorobiia</taxon>
        <taxon>Chlorobiales</taxon>
        <taxon>Chlorobiaceae</taxon>
        <taxon>Chlorobium/Pelodictyon group</taxon>
        <taxon>Chlorobium</taxon>
    </lineage>
</organism>
<feature type="transmembrane region" description="Helical" evidence="1">
    <location>
        <begin position="66"/>
        <end position="83"/>
    </location>
</feature>
<feature type="transmembrane region" description="Helical" evidence="1">
    <location>
        <begin position="6"/>
        <end position="28"/>
    </location>
</feature>
<reference evidence="2 3" key="1">
    <citation type="submission" date="2006-12" db="EMBL/GenBank/DDBJ databases">
        <title>Complete sequence of Chlorobium phaeobacteroides DSM 266.</title>
        <authorList>
            <consortium name="US DOE Joint Genome Institute"/>
            <person name="Copeland A."/>
            <person name="Lucas S."/>
            <person name="Lapidus A."/>
            <person name="Barry K."/>
            <person name="Detter J.C."/>
            <person name="Glavina del Rio T."/>
            <person name="Hammon N."/>
            <person name="Israni S."/>
            <person name="Pitluck S."/>
            <person name="Goltsman E."/>
            <person name="Schmutz J."/>
            <person name="Larimer F."/>
            <person name="Land M."/>
            <person name="Hauser L."/>
            <person name="Mikhailova N."/>
            <person name="Li T."/>
            <person name="Overmann J."/>
            <person name="Bryant D.A."/>
            <person name="Richardson P."/>
        </authorList>
    </citation>
    <scope>NUCLEOTIDE SEQUENCE [LARGE SCALE GENOMIC DNA]</scope>
    <source>
        <strain evidence="2 3">DSM 266</strain>
    </source>
</reference>
<protein>
    <submittedName>
        <fullName evidence="2">Uncharacterized protein</fullName>
    </submittedName>
</protein>
<dbReference type="KEGG" id="cph:Cpha266_0905"/>